<feature type="non-terminal residue" evidence="2">
    <location>
        <position position="65"/>
    </location>
</feature>
<feature type="region of interest" description="Disordered" evidence="1">
    <location>
        <begin position="1"/>
        <end position="22"/>
    </location>
</feature>
<dbReference type="AlphaFoldDB" id="A0A370PV88"/>
<evidence type="ECO:0000313" key="2">
    <source>
        <dbReference type="EMBL" id="RDK46107.1"/>
    </source>
</evidence>
<dbReference type="Proteomes" id="UP000254937">
    <property type="component" value="Unassembled WGS sequence"/>
</dbReference>
<keyword evidence="3" id="KW-1185">Reference proteome</keyword>
<gene>
    <name evidence="2" type="ORF">M752DRAFT_273213</name>
</gene>
<organism evidence="2 3">
    <name type="scientific">Aspergillus phoenicis ATCC 13157</name>
    <dbReference type="NCBI Taxonomy" id="1353007"/>
    <lineage>
        <taxon>Eukaryota</taxon>
        <taxon>Fungi</taxon>
        <taxon>Dikarya</taxon>
        <taxon>Ascomycota</taxon>
        <taxon>Pezizomycotina</taxon>
        <taxon>Eurotiomycetes</taxon>
        <taxon>Eurotiomycetidae</taxon>
        <taxon>Eurotiales</taxon>
        <taxon>Aspergillaceae</taxon>
        <taxon>Aspergillus</taxon>
    </lineage>
</organism>
<dbReference type="EMBL" id="KZ851846">
    <property type="protein sequence ID" value="RDK46107.1"/>
    <property type="molecule type" value="Genomic_DNA"/>
</dbReference>
<name>A0A370PV88_ASPPH</name>
<evidence type="ECO:0000313" key="3">
    <source>
        <dbReference type="Proteomes" id="UP000254937"/>
    </source>
</evidence>
<proteinExistence type="predicted"/>
<accession>A0A370PV88</accession>
<sequence length="65" mass="6888">MPIRVKAAGPPGASGRMEKSTRRFSEEVCDLESTRGFSQARCSRTLAPTVVVPSGPTSIVPSARL</sequence>
<protein>
    <submittedName>
        <fullName evidence="2">Uncharacterized protein</fullName>
    </submittedName>
</protein>
<evidence type="ECO:0000256" key="1">
    <source>
        <dbReference type="SAM" id="MobiDB-lite"/>
    </source>
</evidence>
<reference evidence="2 3" key="1">
    <citation type="submission" date="2018-07" db="EMBL/GenBank/DDBJ databases">
        <title>Section-level genome sequencing of Aspergillus section Nigri to investigate inter- and intra-species variation.</title>
        <authorList>
            <consortium name="DOE Joint Genome Institute"/>
            <person name="Vesth T.C."/>
            <person name="Nybo J.L."/>
            <person name="Theobald S."/>
            <person name="Frisvad J.C."/>
            <person name="Larsen T.O."/>
            <person name="Nielsen K.F."/>
            <person name="Hoof J.B."/>
            <person name="Brandl J."/>
            <person name="Salamov A."/>
            <person name="Riley R."/>
            <person name="Gladden J.M."/>
            <person name="Phatale P."/>
            <person name="Nielsen M.T."/>
            <person name="Lyhne E.K."/>
            <person name="Kogle M.E."/>
            <person name="Strasser K."/>
            <person name="McDonnell E."/>
            <person name="Barry K."/>
            <person name="Clum A."/>
            <person name="Chen C."/>
            <person name="Nolan M."/>
            <person name="Sandor L."/>
            <person name="Kuo A."/>
            <person name="Lipzen A."/>
            <person name="Hainaut M."/>
            <person name="Drula E."/>
            <person name="Tsang A."/>
            <person name="Magnuson J.K."/>
            <person name="Henrissat B."/>
            <person name="Wiebenga A."/>
            <person name="Simmons B.A."/>
            <person name="Makela M.R."/>
            <person name="De vries R.P."/>
            <person name="Grigoriev I.V."/>
            <person name="Mortensen U.H."/>
            <person name="Baker S.E."/>
            <person name="Andersen M.R."/>
        </authorList>
    </citation>
    <scope>NUCLEOTIDE SEQUENCE [LARGE SCALE GENOMIC DNA]</scope>
    <source>
        <strain evidence="2 3">ATCC 13157</strain>
    </source>
</reference>